<name>A0ABN2FS39_9ACTN</name>
<accession>A0ABN2FS39</accession>
<evidence type="ECO:0000313" key="2">
    <source>
        <dbReference type="EMBL" id="GAA1657845.1"/>
    </source>
</evidence>
<evidence type="ECO:0000256" key="1">
    <source>
        <dbReference type="SAM" id="MobiDB-lite"/>
    </source>
</evidence>
<gene>
    <name evidence="2" type="ORF">GCM10009733_064370</name>
</gene>
<proteinExistence type="predicted"/>
<reference evidence="2 3" key="1">
    <citation type="journal article" date="2019" name="Int. J. Syst. Evol. Microbiol.">
        <title>The Global Catalogue of Microorganisms (GCM) 10K type strain sequencing project: providing services to taxonomists for standard genome sequencing and annotation.</title>
        <authorList>
            <consortium name="The Broad Institute Genomics Platform"/>
            <consortium name="The Broad Institute Genome Sequencing Center for Infectious Disease"/>
            <person name="Wu L."/>
            <person name="Ma J."/>
        </authorList>
    </citation>
    <scope>NUCLEOTIDE SEQUENCE [LARGE SCALE GENOMIC DNA]</scope>
    <source>
        <strain evidence="2 3">JCM 13929</strain>
    </source>
</reference>
<feature type="region of interest" description="Disordered" evidence="1">
    <location>
        <begin position="49"/>
        <end position="105"/>
    </location>
</feature>
<evidence type="ECO:0000313" key="3">
    <source>
        <dbReference type="Proteomes" id="UP001500064"/>
    </source>
</evidence>
<dbReference type="EMBL" id="BAAAMU010000057">
    <property type="protein sequence ID" value="GAA1657845.1"/>
    <property type="molecule type" value="Genomic_DNA"/>
</dbReference>
<sequence>MLPRNTGLLLQFAQRGAVRAVVVGFHVATRQEPAVQRTMVDHQHAAAVVDRGGARRHMERERTARGEIPSRDERVGQPGDAGFAGRHNAPSPEEVTGRRGRSQGA</sequence>
<keyword evidence="3" id="KW-1185">Reference proteome</keyword>
<protein>
    <submittedName>
        <fullName evidence="2">Uncharacterized protein</fullName>
    </submittedName>
</protein>
<dbReference type="Proteomes" id="UP001500064">
    <property type="component" value="Unassembled WGS sequence"/>
</dbReference>
<feature type="compositionally biased region" description="Basic and acidic residues" evidence="1">
    <location>
        <begin position="52"/>
        <end position="75"/>
    </location>
</feature>
<comment type="caution">
    <text evidence="2">The sequence shown here is derived from an EMBL/GenBank/DDBJ whole genome shotgun (WGS) entry which is preliminary data.</text>
</comment>
<organism evidence="2 3">
    <name type="scientific">Nonomuraea maheshkhaliensis</name>
    <dbReference type="NCBI Taxonomy" id="419590"/>
    <lineage>
        <taxon>Bacteria</taxon>
        <taxon>Bacillati</taxon>
        <taxon>Actinomycetota</taxon>
        <taxon>Actinomycetes</taxon>
        <taxon>Streptosporangiales</taxon>
        <taxon>Streptosporangiaceae</taxon>
        <taxon>Nonomuraea</taxon>
    </lineage>
</organism>